<sequence>MRQLDLFYRRPSKNTRDAMCRAAMNLKHMPGGRYEEVTAAEKSIINTTGHDHVKIVNSGNSAILAVMSTFKGKILIPDQGGWTGFKKMAEFLGIETKEVSTELGVMDAAVLAESIKNNSPEALFITSFAGYTAEQPVREIYEVCEDLGVTLVEDASGSLGDETGKLASGKHAHVIVASTGAPKTVNVGSGGFISTNDEKILGNAKNILKTLKSDPVTCAGITEEIKNASNVLTKTLEACEFLKKELKKEFDLEKDLVKKDVKNDMKKDFSKNILHADKRGINIAVSTDNPKKTGYELRKSLKVQGGGIVTVCPRYERIMADAVCIEIKNLDVKCLGHENLNEIIQIIKKTVVPETV</sequence>
<dbReference type="GO" id="GO:0008483">
    <property type="term" value="F:transaminase activity"/>
    <property type="evidence" value="ECO:0007669"/>
    <property type="project" value="TreeGrafter"/>
</dbReference>
<reference evidence="2 3" key="1">
    <citation type="journal article" date="2014" name="Int. J. Syst. Evol. Microbiol.">
        <title>Methanobacterium paludis sp. nov. and a novel strain of Methanobacterium lacus isolated from northern peatlands.</title>
        <authorList>
            <person name="Cadillo-Quiroz H."/>
            <person name="Brauer S.L."/>
            <person name="Goodson N."/>
            <person name="Yavitt J.B."/>
            <person name="Zinder S.H."/>
        </authorList>
    </citation>
    <scope>NUCLEOTIDE SEQUENCE [LARGE SCALE GENOMIC DNA]</scope>
    <source>
        <strain evidence="3">DSM 25820 / JCM 18151 / SWAN1</strain>
    </source>
</reference>
<dbReference type="PANTHER" id="PTHR30244:SF34">
    <property type="entry name" value="DTDP-4-AMINO-4,6-DIDEOXYGALACTOSE TRANSAMINASE"/>
    <property type="match status" value="1"/>
</dbReference>
<gene>
    <name evidence="2" type="ordered locus">MSWAN_0294</name>
</gene>
<dbReference type="AlphaFoldDB" id="F6D2I1"/>
<comment type="similarity">
    <text evidence="1">Belongs to the DegT/DnrJ/EryC1 family.</text>
</comment>
<keyword evidence="1" id="KW-0663">Pyridoxal phosphate</keyword>
<proteinExistence type="inferred from homology"/>
<keyword evidence="3" id="KW-1185">Reference proteome</keyword>
<dbReference type="InterPro" id="IPR000653">
    <property type="entry name" value="DegT/StrS_aminotransferase"/>
</dbReference>
<dbReference type="Gene3D" id="3.40.640.10">
    <property type="entry name" value="Type I PLP-dependent aspartate aminotransferase-like (Major domain)"/>
    <property type="match status" value="1"/>
</dbReference>
<dbReference type="GO" id="GO:0030170">
    <property type="term" value="F:pyridoxal phosphate binding"/>
    <property type="evidence" value="ECO:0007669"/>
    <property type="project" value="TreeGrafter"/>
</dbReference>
<dbReference type="eggNOG" id="arCOG00116">
    <property type="taxonomic scope" value="Archaea"/>
</dbReference>
<evidence type="ECO:0000256" key="1">
    <source>
        <dbReference type="RuleBase" id="RU004508"/>
    </source>
</evidence>
<dbReference type="Proteomes" id="UP000009231">
    <property type="component" value="Chromosome"/>
</dbReference>
<dbReference type="SUPFAM" id="SSF53383">
    <property type="entry name" value="PLP-dependent transferases"/>
    <property type="match status" value="1"/>
</dbReference>
<dbReference type="STRING" id="868131.MSWAN_0294"/>
<organism evidence="2 3">
    <name type="scientific">Methanobacterium paludis (strain DSM 25820 / JCM 18151 / SWAN1)</name>
    <dbReference type="NCBI Taxonomy" id="868131"/>
    <lineage>
        <taxon>Archaea</taxon>
        <taxon>Methanobacteriati</taxon>
        <taxon>Methanobacteriota</taxon>
        <taxon>Methanomada group</taxon>
        <taxon>Methanobacteria</taxon>
        <taxon>Methanobacteriales</taxon>
        <taxon>Methanobacteriaceae</taxon>
        <taxon>Methanobacterium</taxon>
    </lineage>
</organism>
<dbReference type="InterPro" id="IPR015424">
    <property type="entry name" value="PyrdxlP-dep_Trfase"/>
</dbReference>
<dbReference type="InterPro" id="IPR015421">
    <property type="entry name" value="PyrdxlP-dep_Trfase_major"/>
</dbReference>
<dbReference type="PANTHER" id="PTHR30244">
    <property type="entry name" value="TRANSAMINASE"/>
    <property type="match status" value="1"/>
</dbReference>
<dbReference type="HOGENOM" id="CLU_893144_0_0_2"/>
<protein>
    <recommendedName>
        <fullName evidence="4">DegT/DnrJ/EryC1/StrS aminotransferase</fullName>
    </recommendedName>
</protein>
<evidence type="ECO:0008006" key="4">
    <source>
        <dbReference type="Google" id="ProtNLM"/>
    </source>
</evidence>
<dbReference type="RefSeq" id="WP_013824840.1">
    <property type="nucleotide sequence ID" value="NC_015574.1"/>
</dbReference>
<dbReference type="KEGG" id="mew:MSWAN_0294"/>
<dbReference type="GO" id="GO:0000271">
    <property type="term" value="P:polysaccharide biosynthetic process"/>
    <property type="evidence" value="ECO:0007669"/>
    <property type="project" value="TreeGrafter"/>
</dbReference>
<dbReference type="Pfam" id="PF01041">
    <property type="entry name" value="DegT_DnrJ_EryC1"/>
    <property type="match status" value="1"/>
</dbReference>
<evidence type="ECO:0000313" key="2">
    <source>
        <dbReference type="EMBL" id="AEG17338.1"/>
    </source>
</evidence>
<name>F6D2I1_METPW</name>
<dbReference type="GeneID" id="10667778"/>
<accession>F6D2I1</accession>
<evidence type="ECO:0000313" key="3">
    <source>
        <dbReference type="Proteomes" id="UP000009231"/>
    </source>
</evidence>
<dbReference type="EMBL" id="CP002772">
    <property type="protein sequence ID" value="AEG17338.1"/>
    <property type="molecule type" value="Genomic_DNA"/>
</dbReference>